<feature type="region of interest" description="Disordered" evidence="5">
    <location>
        <begin position="348"/>
        <end position="372"/>
    </location>
</feature>
<keyword evidence="3 6" id="KW-1133">Transmembrane helix</keyword>
<evidence type="ECO:0000256" key="2">
    <source>
        <dbReference type="ARBA" id="ARBA00022692"/>
    </source>
</evidence>
<proteinExistence type="predicted"/>
<comment type="subcellular location">
    <subcellularLocation>
        <location evidence="1">Membrane</location>
    </subcellularLocation>
</comment>
<keyword evidence="4 6" id="KW-0472">Membrane</keyword>
<feature type="compositionally biased region" description="Polar residues" evidence="5">
    <location>
        <begin position="361"/>
        <end position="372"/>
    </location>
</feature>
<keyword evidence="9" id="KW-1185">Reference proteome</keyword>
<evidence type="ECO:0000256" key="5">
    <source>
        <dbReference type="SAM" id="MobiDB-lite"/>
    </source>
</evidence>
<accession>A0AAN9BUK8</accession>
<dbReference type="PROSITE" id="PS50262">
    <property type="entry name" value="G_PROTEIN_RECEP_F1_2"/>
    <property type="match status" value="1"/>
</dbReference>
<evidence type="ECO:0000256" key="4">
    <source>
        <dbReference type="ARBA" id="ARBA00023136"/>
    </source>
</evidence>
<dbReference type="Proteomes" id="UP001374579">
    <property type="component" value="Unassembled WGS sequence"/>
</dbReference>
<evidence type="ECO:0000256" key="3">
    <source>
        <dbReference type="ARBA" id="ARBA00022989"/>
    </source>
</evidence>
<comment type="caution">
    <text evidence="8">The sequence shown here is derived from an EMBL/GenBank/DDBJ whole genome shotgun (WGS) entry which is preliminary data.</text>
</comment>
<name>A0AAN9BUK8_9CAEN</name>
<dbReference type="GO" id="GO:0016020">
    <property type="term" value="C:membrane"/>
    <property type="evidence" value="ECO:0007669"/>
    <property type="project" value="UniProtKB-SubCell"/>
</dbReference>
<feature type="domain" description="G-protein coupled receptors family 1 profile" evidence="7">
    <location>
        <begin position="62"/>
        <end position="331"/>
    </location>
</feature>
<evidence type="ECO:0000256" key="1">
    <source>
        <dbReference type="ARBA" id="ARBA00004370"/>
    </source>
</evidence>
<evidence type="ECO:0000313" key="8">
    <source>
        <dbReference type="EMBL" id="KAK7111696.1"/>
    </source>
</evidence>
<keyword evidence="2 6" id="KW-0812">Transmembrane</keyword>
<feature type="transmembrane region" description="Helical" evidence="6">
    <location>
        <begin position="89"/>
        <end position="109"/>
    </location>
</feature>
<feature type="transmembrane region" description="Helical" evidence="6">
    <location>
        <begin position="272"/>
        <end position="291"/>
    </location>
</feature>
<evidence type="ECO:0000313" key="9">
    <source>
        <dbReference type="Proteomes" id="UP001374579"/>
    </source>
</evidence>
<evidence type="ECO:0000259" key="7">
    <source>
        <dbReference type="PROSITE" id="PS50262"/>
    </source>
</evidence>
<evidence type="ECO:0000256" key="6">
    <source>
        <dbReference type="SAM" id="Phobius"/>
    </source>
</evidence>
<sequence>MPVTDKSLLESVFRDEDCPFQEFNFVNIFELHSVCVCMSTYNYVLMPDGIRSRLQIVLSCTGVVIALGTLLVTSSMISKTSTAVNISVILLYNILRLSAAGFLASFALVHNRQSLQKVSNFMWLMGTWGVNYTMLDMSIEQIFVVLRPDLAHTKVKAINAVKKTFFALLLGLCASAMALIHAIGTAKSSFRNGKLASCEETAFYYSYSIDYSLYVVGFLHFLFPLTLLLVAVLFLIIVYIGTSLRSSTLYDRYASSPTIYHFVKYYKPQRSALLCVMSFHLGFNGMYYYTLVQLMTKEEAVAPADRSMYTLYFQIAELCVLCSTILTPFTLLLWPNCRHEAKMTVSCSSSESGPTSTNISRSNHSLSAFSAL</sequence>
<feature type="transmembrane region" description="Helical" evidence="6">
    <location>
        <begin position="213"/>
        <end position="240"/>
    </location>
</feature>
<organism evidence="8 9">
    <name type="scientific">Littorina saxatilis</name>
    <dbReference type="NCBI Taxonomy" id="31220"/>
    <lineage>
        <taxon>Eukaryota</taxon>
        <taxon>Metazoa</taxon>
        <taxon>Spiralia</taxon>
        <taxon>Lophotrochozoa</taxon>
        <taxon>Mollusca</taxon>
        <taxon>Gastropoda</taxon>
        <taxon>Caenogastropoda</taxon>
        <taxon>Littorinimorpha</taxon>
        <taxon>Littorinoidea</taxon>
        <taxon>Littorinidae</taxon>
        <taxon>Littorina</taxon>
    </lineage>
</organism>
<dbReference type="EMBL" id="JBAMIC010000002">
    <property type="protein sequence ID" value="KAK7111696.1"/>
    <property type="molecule type" value="Genomic_DNA"/>
</dbReference>
<feature type="compositionally biased region" description="Low complexity" evidence="5">
    <location>
        <begin position="348"/>
        <end position="360"/>
    </location>
</feature>
<protein>
    <recommendedName>
        <fullName evidence="7">G-protein coupled receptors family 1 profile domain-containing protein</fullName>
    </recommendedName>
</protein>
<feature type="transmembrane region" description="Helical" evidence="6">
    <location>
        <begin position="56"/>
        <end position="77"/>
    </location>
</feature>
<dbReference type="AlphaFoldDB" id="A0AAN9BUK8"/>
<gene>
    <name evidence="8" type="ORF">V1264_011285</name>
</gene>
<feature type="transmembrane region" description="Helical" evidence="6">
    <location>
        <begin position="311"/>
        <end position="334"/>
    </location>
</feature>
<dbReference type="InterPro" id="IPR017452">
    <property type="entry name" value="GPCR_Rhodpsn_7TM"/>
</dbReference>
<reference evidence="8 9" key="1">
    <citation type="submission" date="2024-02" db="EMBL/GenBank/DDBJ databases">
        <title>Chromosome-scale genome assembly of the rough periwinkle Littorina saxatilis.</title>
        <authorList>
            <person name="De Jode A."/>
            <person name="Faria R."/>
            <person name="Formenti G."/>
            <person name="Sims Y."/>
            <person name="Smith T.P."/>
            <person name="Tracey A."/>
            <person name="Wood J.M.D."/>
            <person name="Zagrodzka Z.B."/>
            <person name="Johannesson K."/>
            <person name="Butlin R.K."/>
            <person name="Leder E.H."/>
        </authorList>
    </citation>
    <scope>NUCLEOTIDE SEQUENCE [LARGE SCALE GENOMIC DNA]</scope>
    <source>
        <strain evidence="8">Snail1</strain>
        <tissue evidence="8">Muscle</tissue>
    </source>
</reference>
<feature type="transmembrane region" description="Helical" evidence="6">
    <location>
        <begin position="164"/>
        <end position="184"/>
    </location>
</feature>